<evidence type="ECO:0000313" key="3">
    <source>
        <dbReference type="Proteomes" id="UP000237684"/>
    </source>
</evidence>
<keyword evidence="3" id="KW-1185">Reference proteome</keyword>
<dbReference type="OrthoDB" id="9815108at2"/>
<dbReference type="Gene3D" id="2.60.420.10">
    <property type="entry name" value="Maltose phosphorylase, domain 3"/>
    <property type="match status" value="1"/>
</dbReference>
<accession>A0A2S8SPE4</accession>
<feature type="domain" description="Alpha-L-rhamnosidase C-terminal" evidence="1">
    <location>
        <begin position="11"/>
        <end position="76"/>
    </location>
</feature>
<comment type="caution">
    <text evidence="2">The sequence shown here is derived from an EMBL/GenBank/DDBJ whole genome shotgun (WGS) entry which is preliminary data.</text>
</comment>
<dbReference type="InterPro" id="IPR035398">
    <property type="entry name" value="Bac_rhamnosid_C"/>
</dbReference>
<name>A0A2S8SPE4_9BACT</name>
<evidence type="ECO:0000313" key="2">
    <source>
        <dbReference type="EMBL" id="PQV62667.1"/>
    </source>
</evidence>
<gene>
    <name evidence="2" type="ORF">B1R32_12516</name>
</gene>
<proteinExistence type="predicted"/>
<dbReference type="Proteomes" id="UP000237684">
    <property type="component" value="Unassembled WGS sequence"/>
</dbReference>
<dbReference type="EMBL" id="NIGF01000025">
    <property type="protein sequence ID" value="PQV62667.1"/>
    <property type="molecule type" value="Genomic_DNA"/>
</dbReference>
<reference evidence="2 3" key="1">
    <citation type="journal article" date="2018" name="Syst. Appl. Microbiol.">
        <title>Abditibacterium utsteinense sp. nov., the first cultivated member of candidate phylum FBP, isolated from ice-free Antarctic soil samples.</title>
        <authorList>
            <person name="Tahon G."/>
            <person name="Tytgat B."/>
            <person name="Lebbe L."/>
            <person name="Carlier A."/>
            <person name="Willems A."/>
        </authorList>
    </citation>
    <scope>NUCLEOTIDE SEQUENCE [LARGE SCALE GENOMIC DNA]</scope>
    <source>
        <strain evidence="2 3">LMG 29911</strain>
    </source>
</reference>
<dbReference type="Pfam" id="PF17390">
    <property type="entry name" value="Bac_rhamnosid_C"/>
    <property type="match status" value="1"/>
</dbReference>
<dbReference type="InParanoid" id="A0A2S8SPE4"/>
<protein>
    <recommendedName>
        <fullName evidence="1">Alpha-L-rhamnosidase C-terminal domain-containing protein</fullName>
    </recommendedName>
</protein>
<evidence type="ECO:0000259" key="1">
    <source>
        <dbReference type="Pfam" id="PF17390"/>
    </source>
</evidence>
<dbReference type="RefSeq" id="WP_106381183.1">
    <property type="nucleotide sequence ID" value="NZ_NIGF01000025.1"/>
</dbReference>
<sequence>MRGNNALSNHVQPLEAGFATVSIAPHPGPLQSARGKVPTPRGPIHVAFENGTTFCLELQIRGNTRAQVTLPAFPNAAVKWNGRLLTAPDFKQSFVVSGVEPGNHVFEMG</sequence>
<dbReference type="AlphaFoldDB" id="A0A2S8SPE4"/>
<organism evidence="2 3">
    <name type="scientific">Abditibacterium utsteinense</name>
    <dbReference type="NCBI Taxonomy" id="1960156"/>
    <lineage>
        <taxon>Bacteria</taxon>
        <taxon>Pseudomonadati</taxon>
        <taxon>Abditibacteriota</taxon>
        <taxon>Abditibacteriia</taxon>
        <taxon>Abditibacteriales</taxon>
        <taxon>Abditibacteriaceae</taxon>
        <taxon>Abditibacterium</taxon>
    </lineage>
</organism>